<feature type="region of interest" description="Disordered" evidence="9">
    <location>
        <begin position="1"/>
        <end position="40"/>
    </location>
</feature>
<dbReference type="InterPro" id="IPR007412">
    <property type="entry name" value="FlgM"/>
</dbReference>
<evidence type="ECO:0000256" key="4">
    <source>
        <dbReference type="ARBA" id="ARBA00022795"/>
    </source>
</evidence>
<evidence type="ECO:0000256" key="2">
    <source>
        <dbReference type="ARBA" id="ARBA00017823"/>
    </source>
</evidence>
<proteinExistence type="inferred from homology"/>
<evidence type="ECO:0000256" key="1">
    <source>
        <dbReference type="ARBA" id="ARBA00005322"/>
    </source>
</evidence>
<dbReference type="GO" id="GO:0044781">
    <property type="term" value="P:bacterial-type flagellum organization"/>
    <property type="evidence" value="ECO:0007669"/>
    <property type="project" value="UniProtKB-KW"/>
</dbReference>
<dbReference type="InterPro" id="IPR035890">
    <property type="entry name" value="Anti-sigma-28_factor_FlgM_sf"/>
</dbReference>
<dbReference type="NCBIfam" id="TIGR03824">
    <property type="entry name" value="FlgM_jcvi"/>
    <property type="match status" value="1"/>
</dbReference>
<dbReference type="Proteomes" id="UP000510650">
    <property type="component" value="Chromosome"/>
</dbReference>
<keyword evidence="6" id="KW-0804">Transcription</keyword>
<evidence type="ECO:0000256" key="6">
    <source>
        <dbReference type="ARBA" id="ARBA00023163"/>
    </source>
</evidence>
<evidence type="ECO:0000256" key="9">
    <source>
        <dbReference type="SAM" id="MobiDB-lite"/>
    </source>
</evidence>
<feature type="domain" description="Anti-sigma-28 factor FlgM C-terminal" evidence="10">
    <location>
        <begin position="47"/>
        <end position="91"/>
    </location>
</feature>
<name>A0AAE7GRI5_CITFR</name>
<evidence type="ECO:0000259" key="10">
    <source>
        <dbReference type="Pfam" id="PF04316"/>
    </source>
</evidence>
<evidence type="ECO:0000256" key="5">
    <source>
        <dbReference type="ARBA" id="ARBA00023015"/>
    </source>
</evidence>
<keyword evidence="3" id="KW-0678">Repressor</keyword>
<feature type="compositionally biased region" description="Polar residues" evidence="9">
    <location>
        <begin position="1"/>
        <end position="19"/>
    </location>
</feature>
<reference evidence="12" key="1">
    <citation type="submission" date="2020-06" db="EMBL/GenBank/DDBJ databases">
        <title>REHAB project genomes.</title>
        <authorList>
            <person name="Shaw L.P."/>
        </authorList>
    </citation>
    <scope>NUCLEOTIDE SEQUENCE [LARGE SCALE GENOMIC DNA]</scope>
    <source>
        <strain evidence="12">RHBSTW-00398</strain>
    </source>
</reference>
<sequence length="96" mass="10073">MKITPTLSGNRPTPTTSGNSAADKSTTKSSTVSTTSLTADDVTQAGLQSAQQTLNEDTQGDVDYDKVAQMQAALANGDLQVDTDRLAGDMLSFFQK</sequence>
<dbReference type="AlphaFoldDB" id="A0AAE7GRI5"/>
<feature type="compositionally biased region" description="Low complexity" evidence="9">
    <location>
        <begin position="20"/>
        <end position="40"/>
    </location>
</feature>
<dbReference type="SUPFAM" id="SSF101498">
    <property type="entry name" value="Anti-sigma factor FlgM"/>
    <property type="match status" value="1"/>
</dbReference>
<organism evidence="11 12">
    <name type="scientific">Citrobacter freundii</name>
    <dbReference type="NCBI Taxonomy" id="546"/>
    <lineage>
        <taxon>Bacteria</taxon>
        <taxon>Pseudomonadati</taxon>
        <taxon>Pseudomonadota</taxon>
        <taxon>Gammaproteobacteria</taxon>
        <taxon>Enterobacterales</taxon>
        <taxon>Enterobacteriaceae</taxon>
        <taxon>Citrobacter</taxon>
        <taxon>Citrobacter freundii complex</taxon>
    </lineage>
</organism>
<evidence type="ECO:0000313" key="11">
    <source>
        <dbReference type="EMBL" id="QLO12815.1"/>
    </source>
</evidence>
<keyword evidence="11" id="KW-0969">Cilium</keyword>
<dbReference type="RefSeq" id="WP_146717495.1">
    <property type="nucleotide sequence ID" value="NZ_CP055538.1"/>
</dbReference>
<protein>
    <recommendedName>
        <fullName evidence="2">Negative regulator of flagellin synthesis</fullName>
    </recommendedName>
    <alternativeName>
        <fullName evidence="8">Anti-sigma-28 factor</fullName>
    </alternativeName>
</protein>
<gene>
    <name evidence="11" type="primary">flgM</name>
    <name evidence="11" type="ORF">HV183_04830</name>
</gene>
<keyword evidence="4" id="KW-1005">Bacterial flagellum biogenesis</keyword>
<dbReference type="InterPro" id="IPR031316">
    <property type="entry name" value="FlgM_C"/>
</dbReference>
<evidence type="ECO:0000256" key="7">
    <source>
        <dbReference type="ARBA" id="ARBA00024739"/>
    </source>
</evidence>
<evidence type="ECO:0000256" key="3">
    <source>
        <dbReference type="ARBA" id="ARBA00022491"/>
    </source>
</evidence>
<comment type="function">
    <text evidence="7">Responsible for the coupling of flagellin expression to flagellar assembly by preventing expression of the flagellin genes when a component of the middle class of proteins is defective. It negatively regulates flagellar genes by inhibiting the activity of FliA by directly binding to FliA.</text>
</comment>
<keyword evidence="11" id="KW-0282">Flagellum</keyword>
<evidence type="ECO:0000256" key="8">
    <source>
        <dbReference type="ARBA" id="ARBA00030117"/>
    </source>
</evidence>
<dbReference type="Pfam" id="PF04316">
    <property type="entry name" value="FlgM"/>
    <property type="match status" value="1"/>
</dbReference>
<accession>A0AAE7GRI5</accession>
<keyword evidence="11" id="KW-0966">Cell projection</keyword>
<comment type="similarity">
    <text evidence="1">Belongs to the FlgM family.</text>
</comment>
<dbReference type="GO" id="GO:0045892">
    <property type="term" value="P:negative regulation of DNA-templated transcription"/>
    <property type="evidence" value="ECO:0007669"/>
    <property type="project" value="InterPro"/>
</dbReference>
<dbReference type="EMBL" id="CP055538">
    <property type="protein sequence ID" value="QLO12815.1"/>
    <property type="molecule type" value="Genomic_DNA"/>
</dbReference>
<keyword evidence="5" id="KW-0805">Transcription regulation</keyword>
<evidence type="ECO:0000313" key="12">
    <source>
        <dbReference type="Proteomes" id="UP000510650"/>
    </source>
</evidence>